<keyword evidence="5 7" id="KW-0472">Membrane</keyword>
<comment type="subcellular location">
    <subcellularLocation>
        <location evidence="1">Cell membrane</location>
    </subcellularLocation>
</comment>
<keyword evidence="3" id="KW-1003">Cell membrane</keyword>
<dbReference type="PANTHER" id="PTHR31052:SF3">
    <property type="entry name" value="COBRA-LIKE PROTEIN 7"/>
    <property type="match status" value="1"/>
</dbReference>
<keyword evidence="7" id="KW-1133">Transmembrane helix</keyword>
<dbReference type="GO" id="GO:0010215">
    <property type="term" value="P:cellulose microfibril organization"/>
    <property type="evidence" value="ECO:0007669"/>
    <property type="project" value="InterPro"/>
</dbReference>
<keyword evidence="11" id="KW-1185">Reference proteome</keyword>
<dbReference type="Proteomes" id="UP000734854">
    <property type="component" value="Unassembled WGS sequence"/>
</dbReference>
<evidence type="ECO:0000259" key="9">
    <source>
        <dbReference type="Pfam" id="PF25079"/>
    </source>
</evidence>
<dbReference type="Pfam" id="PF04833">
    <property type="entry name" value="COBRA"/>
    <property type="match status" value="1"/>
</dbReference>
<organism evidence="10 11">
    <name type="scientific">Zingiber officinale</name>
    <name type="common">Ginger</name>
    <name type="synonym">Amomum zingiber</name>
    <dbReference type="NCBI Taxonomy" id="94328"/>
    <lineage>
        <taxon>Eukaryota</taxon>
        <taxon>Viridiplantae</taxon>
        <taxon>Streptophyta</taxon>
        <taxon>Embryophyta</taxon>
        <taxon>Tracheophyta</taxon>
        <taxon>Spermatophyta</taxon>
        <taxon>Magnoliopsida</taxon>
        <taxon>Liliopsida</taxon>
        <taxon>Zingiberales</taxon>
        <taxon>Zingiberaceae</taxon>
        <taxon>Zingiber</taxon>
    </lineage>
</organism>
<name>A0A8J5FPJ5_ZINOF</name>
<evidence type="ECO:0000313" key="11">
    <source>
        <dbReference type="Proteomes" id="UP000734854"/>
    </source>
</evidence>
<evidence type="ECO:0000313" key="10">
    <source>
        <dbReference type="EMBL" id="KAG6483984.1"/>
    </source>
</evidence>
<feature type="chain" id="PRO_5035304932" description="COBRA C-terminal domain-containing protein" evidence="8">
    <location>
        <begin position="27"/>
        <end position="671"/>
    </location>
</feature>
<dbReference type="AlphaFoldDB" id="A0A8J5FPJ5"/>
<evidence type="ECO:0000256" key="8">
    <source>
        <dbReference type="SAM" id="SignalP"/>
    </source>
</evidence>
<evidence type="ECO:0000256" key="2">
    <source>
        <dbReference type="ARBA" id="ARBA00005507"/>
    </source>
</evidence>
<reference evidence="10 11" key="1">
    <citation type="submission" date="2020-08" db="EMBL/GenBank/DDBJ databases">
        <title>Plant Genome Project.</title>
        <authorList>
            <person name="Zhang R.-G."/>
        </authorList>
    </citation>
    <scope>NUCLEOTIDE SEQUENCE [LARGE SCALE GENOMIC DNA]</scope>
    <source>
        <tissue evidence="10">Rhizome</tissue>
    </source>
</reference>
<dbReference type="InterPro" id="IPR006918">
    <property type="entry name" value="COBRA_pln"/>
</dbReference>
<dbReference type="InterPro" id="IPR056900">
    <property type="entry name" value="COB_C"/>
</dbReference>
<feature type="transmembrane region" description="Helical" evidence="7">
    <location>
        <begin position="652"/>
        <end position="670"/>
    </location>
</feature>
<evidence type="ECO:0000256" key="5">
    <source>
        <dbReference type="ARBA" id="ARBA00023136"/>
    </source>
</evidence>
<dbReference type="Pfam" id="PF25079">
    <property type="entry name" value="COB_C"/>
    <property type="match status" value="1"/>
</dbReference>
<evidence type="ECO:0000256" key="7">
    <source>
        <dbReference type="SAM" id="Phobius"/>
    </source>
</evidence>
<evidence type="ECO:0000256" key="4">
    <source>
        <dbReference type="ARBA" id="ARBA00022729"/>
    </source>
</evidence>
<evidence type="ECO:0000256" key="6">
    <source>
        <dbReference type="ARBA" id="ARBA00023180"/>
    </source>
</evidence>
<keyword evidence="7" id="KW-0812">Transmembrane</keyword>
<proteinExistence type="inferred from homology"/>
<dbReference type="PANTHER" id="PTHR31052">
    <property type="entry name" value="COBRA-LIKE PROTEIN 7"/>
    <property type="match status" value="1"/>
</dbReference>
<keyword evidence="4 8" id="KW-0732">Signal</keyword>
<feature type="signal peptide" evidence="8">
    <location>
        <begin position="1"/>
        <end position="26"/>
    </location>
</feature>
<sequence length="671" mass="73684">MDCSRSRPPILVLLLVFLLSVESSWSQQAMPPAALTPAPAPAPSPESLCNGIFLSYVLEQRERIHPFTSNPADQPYSFRATATVLNHGTADLVAWTLLVPFRHRELLVSVDGGVLANASSSVLPYNTTLDANVTAFSGYPNADLKTPIETANDLSQIQTKISFVGTLFGSPSPAVPLPEFLDIDDPSYICAQLPGFNDSGSVQRCCRPDPNYVPKPVNATGFLERQSGDLTITYDVLQSYGDSYLALVTIENHNPLGRLDNWELSWEWARDEFILSMKGAYPTVVDASGCIFGKQGQYYQNFDFTKVLSCKQKPTISDLSPWRYNDTDLGRIPHCCRNGTLLPPEMDPEQSVSAFQIQVQKMPPDVNRSVLFPPVNWNISGSGLNPNYQCGQPIRVSSAQFPDPSGIDSESLALASWQVVCNITRPKSASPKCCVSFSAFYNDSVVPCKTCACGCSASNRAQTCNVSAPGMLLPPESLLVPFDNRTEKALAWAQIKHYNVPSPLPCADNCGLSINWHVLTNFQKGWSARVTLFNWGEDQFADWFMAAKLDKAYPGYEQLYSFNGTKMDDDTIFIVGNPGLNYLNGETNGNSDSDPRVPGKQQSVISFTKKSTPGIEILAGDGYPSKVYFNGEECSMPDMFPTSWAFRSRRPGTFTALGFLLLVASLLFLLQ</sequence>
<gene>
    <name evidence="10" type="ORF">ZIOFF_060777</name>
</gene>
<accession>A0A8J5FPJ5</accession>
<protein>
    <recommendedName>
        <fullName evidence="9">COBRA C-terminal domain-containing protein</fullName>
    </recommendedName>
</protein>
<dbReference type="EMBL" id="JACMSC010000016">
    <property type="protein sequence ID" value="KAG6483984.1"/>
    <property type="molecule type" value="Genomic_DNA"/>
</dbReference>
<comment type="caution">
    <text evidence="10">The sequence shown here is derived from an EMBL/GenBank/DDBJ whole genome shotgun (WGS) entry which is preliminary data.</text>
</comment>
<dbReference type="OrthoDB" id="2014623at2759"/>
<evidence type="ECO:0000256" key="3">
    <source>
        <dbReference type="ARBA" id="ARBA00022475"/>
    </source>
</evidence>
<comment type="similarity">
    <text evidence="2">Belongs to the COBRA family.</text>
</comment>
<keyword evidence="6" id="KW-0325">Glycoprotein</keyword>
<evidence type="ECO:0000256" key="1">
    <source>
        <dbReference type="ARBA" id="ARBA00004236"/>
    </source>
</evidence>
<feature type="domain" description="COBRA C-terminal" evidence="9">
    <location>
        <begin position="432"/>
        <end position="641"/>
    </location>
</feature>
<dbReference type="GO" id="GO:0005886">
    <property type="term" value="C:plasma membrane"/>
    <property type="evidence" value="ECO:0007669"/>
    <property type="project" value="UniProtKB-SubCell"/>
</dbReference>